<comment type="caution">
    <text evidence="2">The sequence shown here is derived from an EMBL/GenBank/DDBJ whole genome shotgun (WGS) entry which is preliminary data.</text>
</comment>
<dbReference type="Pfam" id="PF08241">
    <property type="entry name" value="Methyltransf_11"/>
    <property type="match status" value="1"/>
</dbReference>
<sequence>MAGLFDKQAEIYLEARPSYPAEWYKMLAELTPHHRLAWDVATGNGQAAFGVADHYEEVIATDISSAQLKHAKQRANIRYMHTPLSLSDDELMNSIGAEGSVDLITVAQAIHWFDLPRFYSIVKRLLRKPGGVIAVWGYNDIEVTPKFDAAAKRWYETTIPYWNSKISSLNVGYQSLPFPFESVGLGSEGNPLSLDIPKELSFEGYMRMVQSWSAVVAAKEQGVDLLSEEAVEELEAAWGGAGVVRSVVYKGFMVAGKVKVSEKITISVP</sequence>
<accession>A0AAD4PAL1</accession>
<evidence type="ECO:0000313" key="3">
    <source>
        <dbReference type="Proteomes" id="UP001190926"/>
    </source>
</evidence>
<dbReference type="GO" id="GO:0008757">
    <property type="term" value="F:S-adenosylmethionine-dependent methyltransferase activity"/>
    <property type="evidence" value="ECO:0007669"/>
    <property type="project" value="InterPro"/>
</dbReference>
<dbReference type="SUPFAM" id="SSF53335">
    <property type="entry name" value="S-adenosyl-L-methionine-dependent methyltransferases"/>
    <property type="match status" value="1"/>
</dbReference>
<dbReference type="AlphaFoldDB" id="A0AAD4PAL1"/>
<organism evidence="2 3">
    <name type="scientific">Perilla frutescens var. hirtella</name>
    <name type="common">Perilla citriodora</name>
    <name type="synonym">Perilla setoyensis</name>
    <dbReference type="NCBI Taxonomy" id="608512"/>
    <lineage>
        <taxon>Eukaryota</taxon>
        <taxon>Viridiplantae</taxon>
        <taxon>Streptophyta</taxon>
        <taxon>Embryophyta</taxon>
        <taxon>Tracheophyta</taxon>
        <taxon>Spermatophyta</taxon>
        <taxon>Magnoliopsida</taxon>
        <taxon>eudicotyledons</taxon>
        <taxon>Gunneridae</taxon>
        <taxon>Pentapetalae</taxon>
        <taxon>asterids</taxon>
        <taxon>lamiids</taxon>
        <taxon>Lamiales</taxon>
        <taxon>Lamiaceae</taxon>
        <taxon>Nepetoideae</taxon>
        <taxon>Elsholtzieae</taxon>
        <taxon>Perilla</taxon>
    </lineage>
</organism>
<name>A0AAD4PAL1_PERFH</name>
<evidence type="ECO:0000259" key="1">
    <source>
        <dbReference type="Pfam" id="PF08241"/>
    </source>
</evidence>
<keyword evidence="2" id="KW-0808">Transferase</keyword>
<dbReference type="PANTHER" id="PTHR44575">
    <property type="entry name" value="OS01G0589200 PROTEIN"/>
    <property type="match status" value="1"/>
</dbReference>
<dbReference type="PANTHER" id="PTHR44575:SF2">
    <property type="entry name" value="OS01G0589200 PROTEIN"/>
    <property type="match status" value="1"/>
</dbReference>
<keyword evidence="2" id="KW-0489">Methyltransferase</keyword>
<keyword evidence="3" id="KW-1185">Reference proteome</keyword>
<proteinExistence type="predicted"/>
<dbReference type="Gene3D" id="3.40.50.150">
    <property type="entry name" value="Vaccinia Virus protein VP39"/>
    <property type="match status" value="1"/>
</dbReference>
<dbReference type="EMBL" id="SDAM02000071">
    <property type="protein sequence ID" value="KAH6832361.1"/>
    <property type="molecule type" value="Genomic_DNA"/>
</dbReference>
<dbReference type="InterPro" id="IPR013216">
    <property type="entry name" value="Methyltransf_11"/>
</dbReference>
<dbReference type="GO" id="GO:0009820">
    <property type="term" value="P:alkaloid metabolic process"/>
    <property type="evidence" value="ECO:0007669"/>
    <property type="project" value="UniProtKB-KW"/>
</dbReference>
<dbReference type="InterPro" id="IPR029063">
    <property type="entry name" value="SAM-dependent_MTases_sf"/>
</dbReference>
<gene>
    <name evidence="2" type="ORF">C2S53_007221</name>
</gene>
<dbReference type="CDD" id="cd02440">
    <property type="entry name" value="AdoMet_MTases"/>
    <property type="match status" value="1"/>
</dbReference>
<dbReference type="GO" id="GO:0032259">
    <property type="term" value="P:methylation"/>
    <property type="evidence" value="ECO:0007669"/>
    <property type="project" value="UniProtKB-KW"/>
</dbReference>
<dbReference type="Proteomes" id="UP001190926">
    <property type="component" value="Unassembled WGS sequence"/>
</dbReference>
<reference evidence="2 3" key="1">
    <citation type="journal article" date="2021" name="Nat. Commun.">
        <title>Incipient diploidization of the medicinal plant Perilla within 10,000 years.</title>
        <authorList>
            <person name="Zhang Y."/>
            <person name="Shen Q."/>
            <person name="Leng L."/>
            <person name="Zhang D."/>
            <person name="Chen S."/>
            <person name="Shi Y."/>
            <person name="Ning Z."/>
            <person name="Chen S."/>
        </authorList>
    </citation>
    <scope>NUCLEOTIDE SEQUENCE [LARGE SCALE GENOMIC DNA]</scope>
    <source>
        <strain evidence="3">cv. PC099</strain>
    </source>
</reference>
<protein>
    <submittedName>
        <fullName evidence="2">S-adenosyl-L-methionine-dependent methyltransferases superfamily protein</fullName>
    </submittedName>
</protein>
<feature type="domain" description="Methyltransferase type 11" evidence="1">
    <location>
        <begin position="39"/>
        <end position="134"/>
    </location>
</feature>
<evidence type="ECO:0000313" key="2">
    <source>
        <dbReference type="EMBL" id="KAH6832361.1"/>
    </source>
</evidence>